<evidence type="ECO:0000259" key="3">
    <source>
        <dbReference type="Pfam" id="PF05057"/>
    </source>
</evidence>
<keyword evidence="2" id="KW-0442">Lipid degradation</keyword>
<organism evidence="4 5">
    <name type="scientific">Eremothecium cymbalariae (strain CBS 270.75 / DBVPG 7215 / KCTC 17166 / NRRL Y-17582)</name>
    <name type="common">Yeast</name>
    <dbReference type="NCBI Taxonomy" id="931890"/>
    <lineage>
        <taxon>Eukaryota</taxon>
        <taxon>Fungi</taxon>
        <taxon>Dikarya</taxon>
        <taxon>Ascomycota</taxon>
        <taxon>Saccharomycotina</taxon>
        <taxon>Saccharomycetes</taxon>
        <taxon>Saccharomycetales</taxon>
        <taxon>Saccharomycetaceae</taxon>
        <taxon>Eremothecium</taxon>
    </lineage>
</organism>
<dbReference type="InterPro" id="IPR044294">
    <property type="entry name" value="Lipase-like"/>
</dbReference>
<comment type="similarity">
    <text evidence="1">Belongs to the putative lipase ROG1 family.</text>
</comment>
<evidence type="ECO:0000256" key="2">
    <source>
        <dbReference type="ARBA" id="ARBA00022963"/>
    </source>
</evidence>
<sequence length="640" mass="72558">MFGLRKYVVNQSDVDQANGGTILFDDQQELFLGELVRYKISVKASEVRTAHGNNHFTVRLKNIESALLRPIYLTGPHSLYVDIRPNNYDELIEFKGDDLQYVADLRPDESFNGVLKMNGDARVGESDVYAWTIDVLSQMTVMAAQTVRFRICIGNTKGITKFAIKRPREEIGEVKGFTAEILTTPKLWNASPPFPMQPAHLVIITHGIFSNVGCDMLYLRDQLDKVTQGFEESVNPNLILRGYHGNVARSHKGIEYLGHRLATYIVETVEELRAKYKVDKISFIGHSLGGVVQGAAVRYISLDKPDFFNVSKGGLQPVNFIALASPFLGVVGDFPMYATLALDIGALGTTGRDLSLKRDATKLHALMKSSNEDARKGPVLELIPTSPTKEVFELFVNRTTYANALNDGIVPLRTSALLYLDWYSLNEVNSISERQGNEELDLSSAKMNIGTTDSVEIPAQPIGKRSGFQWPFRRGILRDKKKWYRRSQTRTPGRSVSWDDDDNFTPPTKASALASAANIFVAALPTQQYLKTPKIRTDVIFHDKIYTPEELPPPYYRDREIFKKFLYPNDRIHRVEEQIARNWQETMTWRKVLVNIQPESHNNIIVRRRFVNSPGWVVIDHLVKEHFDPIQRDGKQLKSQ</sequence>
<keyword evidence="2" id="KW-0443">Lipid metabolism</keyword>
<dbReference type="InParanoid" id="G8JT21"/>
<dbReference type="EMBL" id="CP002500">
    <property type="protein sequence ID" value="AET39174.1"/>
    <property type="molecule type" value="Genomic_DNA"/>
</dbReference>
<dbReference type="OrthoDB" id="5368485at2759"/>
<dbReference type="PANTHER" id="PTHR12482:SF20">
    <property type="entry name" value="LIPASE YDR444W-RELATED"/>
    <property type="match status" value="1"/>
</dbReference>
<feature type="domain" description="DUF676" evidence="3">
    <location>
        <begin position="197"/>
        <end position="414"/>
    </location>
</feature>
<dbReference type="GeneID" id="11472415"/>
<dbReference type="AlphaFoldDB" id="G8JT21"/>
<reference evidence="5" key="1">
    <citation type="journal article" date="2012" name="G3 (Bethesda)">
        <title>Pichia sorbitophila, an interspecies yeast hybrid reveals early steps of genome resolution following polyploidization.</title>
        <authorList>
            <person name="Leh Louis V."/>
            <person name="Despons L."/>
            <person name="Friedrich A."/>
            <person name="Martin T."/>
            <person name="Durrens P."/>
            <person name="Casaregola S."/>
            <person name="Neuveglise C."/>
            <person name="Fairhead C."/>
            <person name="Marck C."/>
            <person name="Cruz J.A."/>
            <person name="Straub M.L."/>
            <person name="Kugler V."/>
            <person name="Sacerdot C."/>
            <person name="Uzunov Z."/>
            <person name="Thierry A."/>
            <person name="Weiss S."/>
            <person name="Bleykasten C."/>
            <person name="De Montigny J."/>
            <person name="Jacques N."/>
            <person name="Jung P."/>
            <person name="Lemaire M."/>
            <person name="Mallet S."/>
            <person name="Morel G."/>
            <person name="Richard G.F."/>
            <person name="Sarkar A."/>
            <person name="Savel G."/>
            <person name="Schacherer J."/>
            <person name="Seret M.L."/>
            <person name="Talla E."/>
            <person name="Samson G."/>
            <person name="Jubin C."/>
            <person name="Poulain J."/>
            <person name="Vacherie B."/>
            <person name="Barbe V."/>
            <person name="Pelletier E."/>
            <person name="Sherman D.J."/>
            <person name="Westhof E."/>
            <person name="Weissenbach J."/>
            <person name="Baret P.V."/>
            <person name="Wincker P."/>
            <person name="Gaillardin C."/>
            <person name="Dujon B."/>
            <person name="Souciet J.L."/>
        </authorList>
    </citation>
    <scope>NUCLEOTIDE SEQUENCE [LARGE SCALE GENOMIC DNA]</scope>
    <source>
        <strain evidence="5">CBS 270.75 / DBVPG 7215 / KCTC 17166 / NRRL Y-17582</strain>
    </source>
</reference>
<protein>
    <recommendedName>
        <fullName evidence="3">DUF676 domain-containing protein</fullName>
    </recommendedName>
</protein>
<dbReference type="GO" id="GO:0047372">
    <property type="term" value="F:monoacylglycerol lipase activity"/>
    <property type="evidence" value="ECO:0007669"/>
    <property type="project" value="TreeGrafter"/>
</dbReference>
<dbReference type="PANTHER" id="PTHR12482">
    <property type="entry name" value="LIPASE ROG1-RELATED-RELATED"/>
    <property type="match status" value="1"/>
</dbReference>
<dbReference type="HOGENOM" id="CLU_007367_1_0_1"/>
<evidence type="ECO:0000256" key="1">
    <source>
        <dbReference type="ARBA" id="ARBA00007920"/>
    </source>
</evidence>
<evidence type="ECO:0000313" key="5">
    <source>
        <dbReference type="Proteomes" id="UP000006790"/>
    </source>
</evidence>
<evidence type="ECO:0000313" key="4">
    <source>
        <dbReference type="EMBL" id="AET39174.1"/>
    </source>
</evidence>
<dbReference type="RefSeq" id="XP_003645991.1">
    <property type="nucleotide sequence ID" value="XM_003645943.1"/>
</dbReference>
<name>G8JT21_ERECY</name>
<dbReference type="Pfam" id="PF05057">
    <property type="entry name" value="DUF676"/>
    <property type="match status" value="1"/>
</dbReference>
<keyword evidence="5" id="KW-1185">Reference proteome</keyword>
<dbReference type="PIRSF" id="PIRSF005412">
    <property type="entry name" value="UCP005412_abhydr"/>
    <property type="match status" value="1"/>
</dbReference>
<dbReference type="OMA" id="FSNIGCD"/>
<dbReference type="InterPro" id="IPR016445">
    <property type="entry name" value="Rog1_fam"/>
</dbReference>
<dbReference type="KEGG" id="erc:Ecym_4095"/>
<dbReference type="GO" id="GO:0016042">
    <property type="term" value="P:lipid catabolic process"/>
    <property type="evidence" value="ECO:0007669"/>
    <property type="project" value="UniProtKB-KW"/>
</dbReference>
<dbReference type="eggNOG" id="KOG4372">
    <property type="taxonomic scope" value="Eukaryota"/>
</dbReference>
<dbReference type="Proteomes" id="UP000006790">
    <property type="component" value="Chromosome 4"/>
</dbReference>
<dbReference type="InterPro" id="IPR029058">
    <property type="entry name" value="AB_hydrolase_fold"/>
</dbReference>
<dbReference type="InterPro" id="IPR007751">
    <property type="entry name" value="DUF676_lipase-like"/>
</dbReference>
<accession>G8JT21</accession>
<dbReference type="SUPFAM" id="SSF53474">
    <property type="entry name" value="alpha/beta-Hydrolases"/>
    <property type="match status" value="1"/>
</dbReference>
<gene>
    <name evidence="4" type="ordered locus">Ecym_4095</name>
</gene>
<proteinExistence type="inferred from homology"/>
<dbReference type="FunCoup" id="G8JT21">
    <property type="interactions" value="15"/>
</dbReference>
<dbReference type="Gene3D" id="3.40.50.1820">
    <property type="entry name" value="alpha/beta hydrolase"/>
    <property type="match status" value="1"/>
</dbReference>